<reference evidence="13 14" key="1">
    <citation type="submission" date="2016-10" db="EMBL/GenBank/DDBJ databases">
        <authorList>
            <person name="de Groot N.N."/>
        </authorList>
    </citation>
    <scope>NUCLEOTIDE SEQUENCE [LARGE SCALE GENOMIC DNA]</scope>
    <source>
        <strain evidence="13 14">DSM 100674</strain>
    </source>
</reference>
<dbReference type="OrthoDB" id="7874534at2"/>
<dbReference type="Proteomes" id="UP000199582">
    <property type="component" value="Unassembled WGS sequence"/>
</dbReference>
<evidence type="ECO:0000256" key="10">
    <source>
        <dbReference type="ARBA" id="ARBA00022989"/>
    </source>
</evidence>
<dbReference type="GO" id="GO:0017004">
    <property type="term" value="P:cytochrome complex assembly"/>
    <property type="evidence" value="ECO:0007669"/>
    <property type="project" value="UniProtKB-KW"/>
</dbReference>
<keyword evidence="11 12" id="KW-0472">Membrane</keyword>
<protein>
    <recommendedName>
        <fullName evidence="4 12">Heme exporter protein D</fullName>
    </recommendedName>
</protein>
<comment type="function">
    <text evidence="1 12">Required for the export of heme to the periplasm for the biogenesis of c-type cytochromes.</text>
</comment>
<evidence type="ECO:0000313" key="14">
    <source>
        <dbReference type="Proteomes" id="UP000199582"/>
    </source>
</evidence>
<keyword evidence="5 12" id="KW-0813">Transport</keyword>
<comment type="subcellular location">
    <subcellularLocation>
        <location evidence="2 12">Cell inner membrane</location>
        <topology evidence="2 12">Single-pass membrane protein</topology>
    </subcellularLocation>
</comment>
<accession>A0A1H7HJC2</accession>
<evidence type="ECO:0000256" key="6">
    <source>
        <dbReference type="ARBA" id="ARBA00022475"/>
    </source>
</evidence>
<evidence type="ECO:0000256" key="8">
    <source>
        <dbReference type="ARBA" id="ARBA00022692"/>
    </source>
</evidence>
<proteinExistence type="inferred from homology"/>
<keyword evidence="7 12" id="KW-0997">Cell inner membrane</keyword>
<feature type="transmembrane region" description="Helical" evidence="12">
    <location>
        <begin position="12"/>
        <end position="32"/>
    </location>
</feature>
<evidence type="ECO:0000256" key="2">
    <source>
        <dbReference type="ARBA" id="ARBA00004377"/>
    </source>
</evidence>
<sequence>MMPDLGKYAEAVLSSYALSIMLIAGLVAVSLIRARRVRKELQGIERKAKTNG</sequence>
<keyword evidence="14" id="KW-1185">Reference proteome</keyword>
<keyword evidence="10 12" id="KW-1133">Transmembrane helix</keyword>
<dbReference type="STRING" id="1287727.SAMN05443999_101538"/>
<dbReference type="EMBL" id="FOAG01000001">
    <property type="protein sequence ID" value="SEK49727.1"/>
    <property type="molecule type" value="Genomic_DNA"/>
</dbReference>
<keyword evidence="9 12" id="KW-0201">Cytochrome c-type biogenesis</keyword>
<dbReference type="AlphaFoldDB" id="A0A1H7HJC2"/>
<dbReference type="GO" id="GO:0005886">
    <property type="term" value="C:plasma membrane"/>
    <property type="evidence" value="ECO:0007669"/>
    <property type="project" value="UniProtKB-SubCell"/>
</dbReference>
<evidence type="ECO:0000256" key="4">
    <source>
        <dbReference type="ARBA" id="ARBA00016461"/>
    </source>
</evidence>
<dbReference type="RefSeq" id="WP_093031538.1">
    <property type="nucleotide sequence ID" value="NZ_FOAG01000001.1"/>
</dbReference>
<keyword evidence="8 12" id="KW-0812">Transmembrane</keyword>
<keyword evidence="6 12" id="KW-1003">Cell membrane</keyword>
<evidence type="ECO:0000256" key="9">
    <source>
        <dbReference type="ARBA" id="ARBA00022748"/>
    </source>
</evidence>
<evidence type="ECO:0000256" key="1">
    <source>
        <dbReference type="ARBA" id="ARBA00002442"/>
    </source>
</evidence>
<evidence type="ECO:0000256" key="3">
    <source>
        <dbReference type="ARBA" id="ARBA00008741"/>
    </source>
</evidence>
<dbReference type="InterPro" id="IPR007078">
    <property type="entry name" value="Haem_export_protD_CcmD"/>
</dbReference>
<dbReference type="GO" id="GO:0015886">
    <property type="term" value="P:heme transport"/>
    <property type="evidence" value="ECO:0007669"/>
    <property type="project" value="InterPro"/>
</dbReference>
<organism evidence="13 14">
    <name type="scientific">Roseovarius azorensis</name>
    <dbReference type="NCBI Taxonomy" id="1287727"/>
    <lineage>
        <taxon>Bacteria</taxon>
        <taxon>Pseudomonadati</taxon>
        <taxon>Pseudomonadota</taxon>
        <taxon>Alphaproteobacteria</taxon>
        <taxon>Rhodobacterales</taxon>
        <taxon>Roseobacteraceae</taxon>
        <taxon>Roseovarius</taxon>
    </lineage>
</organism>
<evidence type="ECO:0000256" key="11">
    <source>
        <dbReference type="ARBA" id="ARBA00023136"/>
    </source>
</evidence>
<comment type="similarity">
    <text evidence="3 12">Belongs to the CcmD/CycX/HelD family.</text>
</comment>
<gene>
    <name evidence="13" type="ORF">SAMN05443999_101538</name>
</gene>
<dbReference type="Pfam" id="PF04995">
    <property type="entry name" value="CcmD"/>
    <property type="match status" value="1"/>
</dbReference>
<name>A0A1H7HJC2_9RHOB</name>
<evidence type="ECO:0000256" key="7">
    <source>
        <dbReference type="ARBA" id="ARBA00022519"/>
    </source>
</evidence>
<evidence type="ECO:0000256" key="5">
    <source>
        <dbReference type="ARBA" id="ARBA00022448"/>
    </source>
</evidence>
<evidence type="ECO:0000256" key="12">
    <source>
        <dbReference type="RuleBase" id="RU363101"/>
    </source>
</evidence>
<evidence type="ECO:0000313" key="13">
    <source>
        <dbReference type="EMBL" id="SEK49727.1"/>
    </source>
</evidence>
<dbReference type="NCBIfam" id="TIGR03141">
    <property type="entry name" value="cytochro_ccmD"/>
    <property type="match status" value="1"/>
</dbReference>